<feature type="compositionally biased region" description="Basic residues" evidence="1">
    <location>
        <begin position="1"/>
        <end position="14"/>
    </location>
</feature>
<organism evidence="2">
    <name type="scientific">uncultured Gemmatimonadaceae bacterium</name>
    <dbReference type="NCBI Taxonomy" id="246130"/>
    <lineage>
        <taxon>Bacteria</taxon>
        <taxon>Pseudomonadati</taxon>
        <taxon>Gemmatimonadota</taxon>
        <taxon>Gemmatimonadia</taxon>
        <taxon>Gemmatimonadales</taxon>
        <taxon>Gemmatimonadaceae</taxon>
        <taxon>environmental samples</taxon>
    </lineage>
</organism>
<proteinExistence type="predicted"/>
<dbReference type="AlphaFoldDB" id="A0A6J4MHM2"/>
<feature type="non-terminal residue" evidence="2">
    <location>
        <position position="1"/>
    </location>
</feature>
<feature type="non-terminal residue" evidence="2">
    <location>
        <position position="50"/>
    </location>
</feature>
<protein>
    <submittedName>
        <fullName evidence="2">Uncharacterized protein</fullName>
    </submittedName>
</protein>
<name>A0A6J4MHM2_9BACT</name>
<dbReference type="EMBL" id="CADCTX010000937">
    <property type="protein sequence ID" value="CAA9359592.1"/>
    <property type="molecule type" value="Genomic_DNA"/>
</dbReference>
<reference evidence="2" key="1">
    <citation type="submission" date="2020-02" db="EMBL/GenBank/DDBJ databases">
        <authorList>
            <person name="Meier V. D."/>
        </authorList>
    </citation>
    <scope>NUCLEOTIDE SEQUENCE</scope>
    <source>
        <strain evidence="2">AVDCRST_MAG40</strain>
    </source>
</reference>
<sequence length="50" mass="5367">CYRRSRGSSRRRRPTVPPHAYSSPCQLCIASAGSPASACRRFVRATASGA</sequence>
<feature type="region of interest" description="Disordered" evidence="1">
    <location>
        <begin position="1"/>
        <end position="21"/>
    </location>
</feature>
<accession>A0A6J4MHM2</accession>
<gene>
    <name evidence="2" type="ORF">AVDCRST_MAG40-3389</name>
</gene>
<evidence type="ECO:0000256" key="1">
    <source>
        <dbReference type="SAM" id="MobiDB-lite"/>
    </source>
</evidence>
<evidence type="ECO:0000313" key="2">
    <source>
        <dbReference type="EMBL" id="CAA9359592.1"/>
    </source>
</evidence>